<dbReference type="SMART" id="SM00347">
    <property type="entry name" value="HTH_MARR"/>
    <property type="match status" value="1"/>
</dbReference>
<evidence type="ECO:0000313" key="2">
    <source>
        <dbReference type="EMBL" id="MBR7828259.1"/>
    </source>
</evidence>
<dbReference type="Gene3D" id="1.10.10.10">
    <property type="entry name" value="Winged helix-like DNA-binding domain superfamily/Winged helix DNA-binding domain"/>
    <property type="match status" value="1"/>
</dbReference>
<dbReference type="PANTHER" id="PTHR33164">
    <property type="entry name" value="TRANSCRIPTIONAL REGULATOR, MARR FAMILY"/>
    <property type="match status" value="1"/>
</dbReference>
<dbReference type="InterPro" id="IPR039422">
    <property type="entry name" value="MarR/SlyA-like"/>
</dbReference>
<reference evidence="2" key="1">
    <citation type="submission" date="2021-04" db="EMBL/GenBank/DDBJ databases">
        <title>Genome based classification of Actinospica acidithermotolerans sp. nov., an actinobacterium isolated from an Indonesian hot spring.</title>
        <authorList>
            <person name="Kusuma A.B."/>
            <person name="Putra K.E."/>
            <person name="Nafisah S."/>
            <person name="Loh J."/>
            <person name="Nouioui I."/>
            <person name="Goodfellow M."/>
        </authorList>
    </citation>
    <scope>NUCLEOTIDE SEQUENCE</scope>
    <source>
        <strain evidence="2">MGRD01-02</strain>
    </source>
</reference>
<dbReference type="Pfam" id="PF01047">
    <property type="entry name" value="MarR"/>
    <property type="match status" value="1"/>
</dbReference>
<name>A0A941EIH5_9ACTN</name>
<keyword evidence="3" id="KW-1185">Reference proteome</keyword>
<evidence type="ECO:0000259" key="1">
    <source>
        <dbReference type="PROSITE" id="PS50995"/>
    </source>
</evidence>
<dbReference type="PANTHER" id="PTHR33164:SF99">
    <property type="entry name" value="MARR FAMILY REGULATORY PROTEIN"/>
    <property type="match status" value="1"/>
</dbReference>
<dbReference type="Proteomes" id="UP000676325">
    <property type="component" value="Unassembled WGS sequence"/>
</dbReference>
<sequence length="157" mass="17267">MGEETPWLDEEEQQTWLAMVSMFVRLPAALDAQLQRDSGISHFEYQVLAGLSMAPGRTMRMSELAEFAEGSLSRLSHTTSRLAKKGWVRRAPDPQDGRSTLACLTDAGWAKVVETAPGHVAEVRRVFVEALTATQRRQLREIATRVNGAIGPGKACS</sequence>
<dbReference type="InterPro" id="IPR036390">
    <property type="entry name" value="WH_DNA-bd_sf"/>
</dbReference>
<dbReference type="GO" id="GO:0003700">
    <property type="term" value="F:DNA-binding transcription factor activity"/>
    <property type="evidence" value="ECO:0007669"/>
    <property type="project" value="InterPro"/>
</dbReference>
<protein>
    <submittedName>
        <fullName evidence="2">MarR family transcriptional regulator</fullName>
    </submittedName>
</protein>
<proteinExistence type="predicted"/>
<dbReference type="InterPro" id="IPR000835">
    <property type="entry name" value="HTH_MarR-typ"/>
</dbReference>
<feature type="domain" description="HTH marR-type" evidence="1">
    <location>
        <begin position="10"/>
        <end position="148"/>
    </location>
</feature>
<comment type="caution">
    <text evidence="2">The sequence shown here is derived from an EMBL/GenBank/DDBJ whole genome shotgun (WGS) entry which is preliminary data.</text>
</comment>
<gene>
    <name evidence="2" type="ORF">KDK95_18235</name>
</gene>
<dbReference type="GO" id="GO:0006950">
    <property type="term" value="P:response to stress"/>
    <property type="evidence" value="ECO:0007669"/>
    <property type="project" value="TreeGrafter"/>
</dbReference>
<evidence type="ECO:0000313" key="3">
    <source>
        <dbReference type="Proteomes" id="UP000676325"/>
    </source>
</evidence>
<dbReference type="PROSITE" id="PS50995">
    <property type="entry name" value="HTH_MARR_2"/>
    <property type="match status" value="1"/>
</dbReference>
<organism evidence="2 3">
    <name type="scientific">Actinospica acidithermotolerans</name>
    <dbReference type="NCBI Taxonomy" id="2828514"/>
    <lineage>
        <taxon>Bacteria</taxon>
        <taxon>Bacillati</taxon>
        <taxon>Actinomycetota</taxon>
        <taxon>Actinomycetes</taxon>
        <taxon>Catenulisporales</taxon>
        <taxon>Actinospicaceae</taxon>
        <taxon>Actinospica</taxon>
    </lineage>
</organism>
<dbReference type="EMBL" id="JAGSOH010000052">
    <property type="protein sequence ID" value="MBR7828259.1"/>
    <property type="molecule type" value="Genomic_DNA"/>
</dbReference>
<dbReference type="SUPFAM" id="SSF46785">
    <property type="entry name" value="Winged helix' DNA-binding domain"/>
    <property type="match status" value="1"/>
</dbReference>
<accession>A0A941EIH5</accession>
<dbReference type="AlphaFoldDB" id="A0A941EIH5"/>
<dbReference type="InterPro" id="IPR036388">
    <property type="entry name" value="WH-like_DNA-bd_sf"/>
</dbReference>